<feature type="chain" id="PRO_5045535369" evidence="2">
    <location>
        <begin position="24"/>
        <end position="252"/>
    </location>
</feature>
<dbReference type="PANTHER" id="PTHR30469:SF15">
    <property type="entry name" value="HLYD FAMILY OF SECRETION PROTEINS"/>
    <property type="match status" value="1"/>
</dbReference>
<evidence type="ECO:0000256" key="1">
    <source>
        <dbReference type="ARBA" id="ARBA00009477"/>
    </source>
</evidence>
<feature type="signal peptide" evidence="2">
    <location>
        <begin position="1"/>
        <end position="23"/>
    </location>
</feature>
<gene>
    <name evidence="4" type="ORF">ACFPM8_15825</name>
</gene>
<evidence type="ECO:0000256" key="2">
    <source>
        <dbReference type="SAM" id="SignalP"/>
    </source>
</evidence>
<dbReference type="Gene3D" id="2.40.50.100">
    <property type="match status" value="1"/>
</dbReference>
<accession>A0ABW0MB88</accession>
<keyword evidence="5" id="KW-1185">Reference proteome</keyword>
<organism evidence="4 5">
    <name type="scientific">Paraherbaspirillum soli</name>
    <dbReference type="NCBI Taxonomy" id="631222"/>
    <lineage>
        <taxon>Bacteria</taxon>
        <taxon>Pseudomonadati</taxon>
        <taxon>Pseudomonadota</taxon>
        <taxon>Betaproteobacteria</taxon>
        <taxon>Burkholderiales</taxon>
        <taxon>Oxalobacteraceae</taxon>
        <taxon>Paraherbaspirillum</taxon>
    </lineage>
</organism>
<dbReference type="InterPro" id="IPR058624">
    <property type="entry name" value="MdtA-like_HH"/>
</dbReference>
<dbReference type="RefSeq" id="WP_378998719.1">
    <property type="nucleotide sequence ID" value="NZ_JBHSMT010000027.1"/>
</dbReference>
<feature type="domain" description="Multidrug resistance protein MdtA-like alpha-helical hairpin" evidence="3">
    <location>
        <begin position="82"/>
        <end position="139"/>
    </location>
</feature>
<dbReference type="SUPFAM" id="SSF111369">
    <property type="entry name" value="HlyD-like secretion proteins"/>
    <property type="match status" value="1"/>
</dbReference>
<proteinExistence type="inferred from homology"/>
<evidence type="ECO:0000259" key="3">
    <source>
        <dbReference type="Pfam" id="PF25876"/>
    </source>
</evidence>
<dbReference type="PANTHER" id="PTHR30469">
    <property type="entry name" value="MULTIDRUG RESISTANCE PROTEIN MDTA"/>
    <property type="match status" value="1"/>
</dbReference>
<comment type="caution">
    <text evidence="4">The sequence shown here is derived from an EMBL/GenBank/DDBJ whole genome shotgun (WGS) entry which is preliminary data.</text>
</comment>
<dbReference type="NCBIfam" id="TIGR01730">
    <property type="entry name" value="RND_mfp"/>
    <property type="match status" value="1"/>
</dbReference>
<evidence type="ECO:0000313" key="5">
    <source>
        <dbReference type="Proteomes" id="UP001596045"/>
    </source>
</evidence>
<keyword evidence="2" id="KW-0732">Signal</keyword>
<dbReference type="Pfam" id="PF25876">
    <property type="entry name" value="HH_MFP_RND"/>
    <property type="match status" value="1"/>
</dbReference>
<dbReference type="EMBL" id="JBHSMT010000027">
    <property type="protein sequence ID" value="MFC5475429.1"/>
    <property type="molecule type" value="Genomic_DNA"/>
</dbReference>
<dbReference type="Proteomes" id="UP001596045">
    <property type="component" value="Unassembled WGS sequence"/>
</dbReference>
<sequence>MTLSHLSAALLIAASVIAQQSSAAESAVEAGKDGRIRVQFVAFQQSVLSSELSARIASIPFREGDTFRAGQVLVSFDCGLFRAQLNKAEAAAEAARQTLKVDQRLAQLNSIGQLDVDLAAAKVRETAAEAGAMRATVGKCTLAAPFAGRVAKLGAQAFEYVAPGKPLLEILDTRRLELQMIVPSKWLAWLKVGGRFNVKVDELDREYSGRIVRLGARIDPVSQSISLAGEVEGAHPELLPGMSGAAMFKVEK</sequence>
<comment type="similarity">
    <text evidence="1">Belongs to the membrane fusion protein (MFP) (TC 8.A.1) family.</text>
</comment>
<dbReference type="InterPro" id="IPR006143">
    <property type="entry name" value="RND_pump_MFP"/>
</dbReference>
<evidence type="ECO:0000313" key="4">
    <source>
        <dbReference type="EMBL" id="MFC5475429.1"/>
    </source>
</evidence>
<dbReference type="Gene3D" id="2.40.30.170">
    <property type="match status" value="1"/>
</dbReference>
<reference evidence="5" key="1">
    <citation type="journal article" date="2019" name="Int. J. Syst. Evol. Microbiol.">
        <title>The Global Catalogue of Microorganisms (GCM) 10K type strain sequencing project: providing services to taxonomists for standard genome sequencing and annotation.</title>
        <authorList>
            <consortium name="The Broad Institute Genomics Platform"/>
            <consortium name="The Broad Institute Genome Sequencing Center for Infectious Disease"/>
            <person name="Wu L."/>
            <person name="Ma J."/>
        </authorList>
    </citation>
    <scope>NUCLEOTIDE SEQUENCE [LARGE SCALE GENOMIC DNA]</scope>
    <source>
        <strain evidence="5">JCM 17066</strain>
    </source>
</reference>
<protein>
    <submittedName>
        <fullName evidence="4">Efflux RND transporter periplasmic adaptor subunit</fullName>
    </submittedName>
</protein>
<name>A0ABW0MB88_9BURK</name>